<feature type="domain" description="Peptidase M56" evidence="2">
    <location>
        <begin position="12"/>
        <end position="333"/>
    </location>
</feature>
<accession>A0A5C5ZTR5</accession>
<dbReference type="Pfam" id="PF07596">
    <property type="entry name" value="SBP_bac_10"/>
    <property type="match status" value="1"/>
</dbReference>
<dbReference type="PANTHER" id="PTHR34978">
    <property type="entry name" value="POSSIBLE SENSOR-TRANSDUCER PROTEIN BLAR"/>
    <property type="match status" value="1"/>
</dbReference>
<dbReference type="Proteomes" id="UP000315440">
    <property type="component" value="Unassembled WGS sequence"/>
</dbReference>
<protein>
    <submittedName>
        <fullName evidence="4">Regulatory protein BlaR1</fullName>
    </submittedName>
</protein>
<keyword evidence="1" id="KW-1133">Transmembrane helix</keyword>
<dbReference type="EMBL" id="SJPQ01000001">
    <property type="protein sequence ID" value="TWT90954.1"/>
    <property type="molecule type" value="Genomic_DNA"/>
</dbReference>
<dbReference type="InterPro" id="IPR008756">
    <property type="entry name" value="Peptidase_M56"/>
</dbReference>
<sequence length="924" mass="99574">MTAATTILLGCVLRVTLFAVAAALFYLLVRRLRAGAGASAAMASLGMVLALTLLAASPWPRWDFSPSEAARAASTAPAQASAPQEANASVVPSPALAEPVAKDSPWAAGWEAFREALASPAAAPEADAPASQAWDWRRGVWVVLALSLALGAGRFAWGLWSVAGLVNRSKPIGEEASAAAAVLAELSEKLALPQKVLLRESSDVVTPATVGWRRPLILLPAAAWRDWSEEEMRAVLSHELAHVAARDYASWLVARLAVAAHFYHPLVHWLAGRLQLEQELAADAAAVRLVGDRQRYLQTLAALAMATPNHRLAGPARTLIPGRSLLMRRVEMLRTTKTPGPAGAHRWLVATSWGLLAALAVGLAGVRQEAIGQEEAGQEEVTPAAATLAAEPVERIDLSVVPPDSFYVLSLRPAELLSKEAYRPLIKPFDDLASGFLIAPGVSVTDYEEVMLIGSVLSVDRPRVVVRFTNPAVPEAIIRHITEVEGGVKEFSVEGLQAWETHTARIVRLDSRTLVGDSKPRVGSGSEFAPSPVKIQPIAHPPWAASWEGLTDRPVVAAVNPKLLDNLLASNELPGGLPSDLVAPAIKHVEWTVASLDLTAGVALQAVAQCDGAEGAKKSARTARAMLTLMSNVYEEQRAATLERVMKWPEDIVTQVELITAVYDLADDFTANAMPVVEGDRVRLAYRGKIDEDEIVATATGMLLPAVNTSREAARRTESTRNLKKIALAMHNYADTHGHFPPASGTRFYSVASGQTAESKHPHSWRVAILPFLDNSKYQDLYQQYRFDEPWDSTANQKVMANMPSAYRSPYADGLSTNTSYFVLTGPETIFDDSEGTAFDEITGPKSKTFLVVEAKREIPWTKPEDIPYAADKPFPELGGYQTSPILLEAAFADGRVGNIHEAIGEATLRMLTTKAKEVPADLP</sequence>
<evidence type="ECO:0000259" key="2">
    <source>
        <dbReference type="Pfam" id="PF05569"/>
    </source>
</evidence>
<dbReference type="Pfam" id="PF05569">
    <property type="entry name" value="Peptidase_M56"/>
    <property type="match status" value="1"/>
</dbReference>
<keyword evidence="1" id="KW-0472">Membrane</keyword>
<keyword evidence="5" id="KW-1185">Reference proteome</keyword>
<dbReference type="OrthoDB" id="285651at2"/>
<evidence type="ECO:0000259" key="3">
    <source>
        <dbReference type="Pfam" id="PF07596"/>
    </source>
</evidence>
<reference evidence="4 5" key="1">
    <citation type="submission" date="2019-02" db="EMBL/GenBank/DDBJ databases">
        <title>Deep-cultivation of Planctomycetes and their phenomic and genomic characterization uncovers novel biology.</title>
        <authorList>
            <person name="Wiegand S."/>
            <person name="Jogler M."/>
            <person name="Boedeker C."/>
            <person name="Pinto D."/>
            <person name="Vollmers J."/>
            <person name="Rivas-Marin E."/>
            <person name="Kohn T."/>
            <person name="Peeters S.H."/>
            <person name="Heuer A."/>
            <person name="Rast P."/>
            <person name="Oberbeckmann S."/>
            <person name="Bunk B."/>
            <person name="Jeske O."/>
            <person name="Meyerdierks A."/>
            <person name="Storesund J.E."/>
            <person name="Kallscheuer N."/>
            <person name="Luecker S."/>
            <person name="Lage O.M."/>
            <person name="Pohl T."/>
            <person name="Merkel B.J."/>
            <person name="Hornburger P."/>
            <person name="Mueller R.-W."/>
            <person name="Bruemmer F."/>
            <person name="Labrenz M."/>
            <person name="Spormann A.M."/>
            <person name="Op Den Camp H."/>
            <person name="Overmann J."/>
            <person name="Amann R."/>
            <person name="Jetten M.S.M."/>
            <person name="Mascher T."/>
            <person name="Medema M.H."/>
            <person name="Devos D.P."/>
            <person name="Kaster A.-K."/>
            <person name="Ovreas L."/>
            <person name="Rohde M."/>
            <person name="Galperin M.Y."/>
            <person name="Jogler C."/>
        </authorList>
    </citation>
    <scope>NUCLEOTIDE SEQUENCE [LARGE SCALE GENOMIC DNA]</scope>
    <source>
        <strain evidence="4 5">Mal64</strain>
    </source>
</reference>
<dbReference type="SUPFAM" id="SSF54523">
    <property type="entry name" value="Pili subunits"/>
    <property type="match status" value="1"/>
</dbReference>
<dbReference type="RefSeq" id="WP_146398281.1">
    <property type="nucleotide sequence ID" value="NZ_SJPQ01000001.1"/>
</dbReference>
<feature type="domain" description="DUF1559" evidence="3">
    <location>
        <begin position="710"/>
        <end position="813"/>
    </location>
</feature>
<dbReference type="Gene3D" id="3.30.2010.10">
    <property type="entry name" value="Metalloproteases ('zincins'), catalytic domain"/>
    <property type="match status" value="1"/>
</dbReference>
<feature type="transmembrane region" description="Helical" evidence="1">
    <location>
        <begin position="36"/>
        <end position="56"/>
    </location>
</feature>
<keyword evidence="1" id="KW-0812">Transmembrane</keyword>
<evidence type="ECO:0000313" key="5">
    <source>
        <dbReference type="Proteomes" id="UP000315440"/>
    </source>
</evidence>
<name>A0A5C5ZTR5_9BACT</name>
<organism evidence="4 5">
    <name type="scientific">Pseudobythopirellula maris</name>
    <dbReference type="NCBI Taxonomy" id="2527991"/>
    <lineage>
        <taxon>Bacteria</taxon>
        <taxon>Pseudomonadati</taxon>
        <taxon>Planctomycetota</taxon>
        <taxon>Planctomycetia</taxon>
        <taxon>Pirellulales</taxon>
        <taxon>Lacipirellulaceae</taxon>
        <taxon>Pseudobythopirellula</taxon>
    </lineage>
</organism>
<feature type="transmembrane region" description="Helical" evidence="1">
    <location>
        <begin position="139"/>
        <end position="160"/>
    </location>
</feature>
<dbReference type="CDD" id="cd07341">
    <property type="entry name" value="M56_BlaR1_MecR1_like"/>
    <property type="match status" value="1"/>
</dbReference>
<gene>
    <name evidence="4" type="primary">blaR1_3</name>
    <name evidence="4" type="ORF">Mal64_13530</name>
</gene>
<comment type="caution">
    <text evidence="4">The sequence shown here is derived from an EMBL/GenBank/DDBJ whole genome shotgun (WGS) entry which is preliminary data.</text>
</comment>
<dbReference type="PANTHER" id="PTHR34978:SF3">
    <property type="entry name" value="SLR0241 PROTEIN"/>
    <property type="match status" value="1"/>
</dbReference>
<dbReference type="InterPro" id="IPR011453">
    <property type="entry name" value="DUF1559"/>
</dbReference>
<dbReference type="AlphaFoldDB" id="A0A5C5ZTR5"/>
<evidence type="ECO:0000256" key="1">
    <source>
        <dbReference type="SAM" id="Phobius"/>
    </source>
</evidence>
<dbReference type="InterPro" id="IPR045584">
    <property type="entry name" value="Pilin-like"/>
</dbReference>
<proteinExistence type="predicted"/>
<dbReference type="InterPro" id="IPR052173">
    <property type="entry name" value="Beta-lactam_resp_regulator"/>
</dbReference>
<feature type="transmembrane region" description="Helical" evidence="1">
    <location>
        <begin position="6"/>
        <end position="29"/>
    </location>
</feature>
<evidence type="ECO:0000313" key="4">
    <source>
        <dbReference type="EMBL" id="TWT90954.1"/>
    </source>
</evidence>